<keyword evidence="5" id="KW-1185">Reference proteome</keyword>
<reference evidence="4" key="1">
    <citation type="journal article" date="2020" name="Fungal Divers.">
        <title>Resolving the Mortierellaceae phylogeny through synthesis of multi-gene phylogenetics and phylogenomics.</title>
        <authorList>
            <person name="Vandepol N."/>
            <person name="Liber J."/>
            <person name="Desiro A."/>
            <person name="Na H."/>
            <person name="Kennedy M."/>
            <person name="Barry K."/>
            <person name="Grigoriev I.V."/>
            <person name="Miller A.N."/>
            <person name="O'Donnell K."/>
            <person name="Stajich J.E."/>
            <person name="Bonito G."/>
        </authorList>
    </citation>
    <scope>NUCLEOTIDE SEQUENCE</scope>
    <source>
        <strain evidence="4">KOD948</strain>
    </source>
</reference>
<comment type="caution">
    <text evidence="4">The sequence shown here is derived from an EMBL/GenBank/DDBJ whole genome shotgun (WGS) entry which is preliminary data.</text>
</comment>
<keyword evidence="3" id="KW-0812">Transmembrane</keyword>
<keyword evidence="3" id="KW-1133">Transmembrane helix</keyword>
<dbReference type="OrthoDB" id="2449992at2759"/>
<dbReference type="Proteomes" id="UP000726737">
    <property type="component" value="Unassembled WGS sequence"/>
</dbReference>
<feature type="region of interest" description="Disordered" evidence="2">
    <location>
        <begin position="250"/>
        <end position="312"/>
    </location>
</feature>
<feature type="region of interest" description="Disordered" evidence="2">
    <location>
        <begin position="84"/>
        <end position="117"/>
    </location>
</feature>
<evidence type="ECO:0000256" key="2">
    <source>
        <dbReference type="SAM" id="MobiDB-lite"/>
    </source>
</evidence>
<evidence type="ECO:0000256" key="1">
    <source>
        <dbReference type="SAM" id="Coils"/>
    </source>
</evidence>
<sequence length="432" mass="46377">MAHSGALKKRVLPPVPVSPQVKEITTPNAVAAAAPTPQLPTSKTKPAATTKPTATTKPPAPAPVPTKSTIITTTTVAITSTITTTTETSISTSTLPTPLATDGSQQDTGPITTEPTSKSAANPGLIAGIVGGVVVLVVLIAGLLFRVKRKRGREVREAELYQQQSMMNKYSEGSSAVGYGDGSRLSLQQQQVYHISHRQQSQQPEWFAKKSALEYYSQVPPMDELRRQKMEQHEQKEQQQQQYERWQLQRPGPFSQGSNNMTYTSSSSNPFTQHGVPIAAGSLSGSNSSAEKTPKGESIPLTPTVHSDHPLTSPRLLADLQSAAPYKQHQYQQPRISTHGFYDFLLEDDDLLGTPTTTTAATTTKLAVSPQARSPYHPLSDPLSPKSPVSPPPIPRSTRPISVASASSFKLVTTEIMLDPSAPAVPALPRST</sequence>
<organism evidence="4 5">
    <name type="scientific">Mortierella polycephala</name>
    <dbReference type="NCBI Taxonomy" id="41804"/>
    <lineage>
        <taxon>Eukaryota</taxon>
        <taxon>Fungi</taxon>
        <taxon>Fungi incertae sedis</taxon>
        <taxon>Mucoromycota</taxon>
        <taxon>Mortierellomycotina</taxon>
        <taxon>Mortierellomycetes</taxon>
        <taxon>Mortierellales</taxon>
        <taxon>Mortierellaceae</taxon>
        <taxon>Mortierella</taxon>
    </lineage>
</organism>
<accession>A0A9P6PXX9</accession>
<feature type="transmembrane region" description="Helical" evidence="3">
    <location>
        <begin position="125"/>
        <end position="145"/>
    </location>
</feature>
<feature type="region of interest" description="Disordered" evidence="2">
    <location>
        <begin position="1"/>
        <end position="20"/>
    </location>
</feature>
<feature type="compositionally biased region" description="Low complexity" evidence="2">
    <location>
        <begin position="258"/>
        <end position="269"/>
    </location>
</feature>
<name>A0A9P6PXX9_9FUNG</name>
<evidence type="ECO:0000313" key="4">
    <source>
        <dbReference type="EMBL" id="KAG0254447.1"/>
    </source>
</evidence>
<dbReference type="EMBL" id="JAAAJA010000403">
    <property type="protein sequence ID" value="KAG0254447.1"/>
    <property type="molecule type" value="Genomic_DNA"/>
</dbReference>
<dbReference type="AlphaFoldDB" id="A0A9P6PXX9"/>
<protein>
    <submittedName>
        <fullName evidence="4">Uncharacterized protein</fullName>
    </submittedName>
</protein>
<feature type="compositionally biased region" description="Low complexity" evidence="2">
    <location>
        <begin position="279"/>
        <end position="290"/>
    </location>
</feature>
<feature type="compositionally biased region" description="Low complexity" evidence="2">
    <location>
        <begin position="26"/>
        <end position="57"/>
    </location>
</feature>
<gene>
    <name evidence="4" type="ORF">BG011_005772</name>
</gene>
<feature type="compositionally biased region" description="Low complexity" evidence="2">
    <location>
        <begin position="378"/>
        <end position="387"/>
    </location>
</feature>
<keyword evidence="3" id="KW-0472">Membrane</keyword>
<evidence type="ECO:0000256" key="3">
    <source>
        <dbReference type="SAM" id="Phobius"/>
    </source>
</evidence>
<feature type="coiled-coil region" evidence="1">
    <location>
        <begin position="222"/>
        <end position="249"/>
    </location>
</feature>
<keyword evidence="1" id="KW-0175">Coiled coil</keyword>
<feature type="compositionally biased region" description="Polar residues" evidence="2">
    <location>
        <begin position="102"/>
        <end position="117"/>
    </location>
</feature>
<feature type="region of interest" description="Disordered" evidence="2">
    <location>
        <begin position="367"/>
        <end position="401"/>
    </location>
</feature>
<proteinExistence type="predicted"/>
<feature type="compositionally biased region" description="Basic residues" evidence="2">
    <location>
        <begin position="1"/>
        <end position="11"/>
    </location>
</feature>
<feature type="region of interest" description="Disordered" evidence="2">
    <location>
        <begin position="26"/>
        <end position="67"/>
    </location>
</feature>
<feature type="compositionally biased region" description="Low complexity" evidence="2">
    <location>
        <begin position="84"/>
        <end position="94"/>
    </location>
</feature>
<evidence type="ECO:0000313" key="5">
    <source>
        <dbReference type="Proteomes" id="UP000726737"/>
    </source>
</evidence>